<proteinExistence type="inferred from homology"/>
<dbReference type="InterPro" id="IPR052096">
    <property type="entry name" value="Endocannabinoid_amidase"/>
</dbReference>
<protein>
    <recommendedName>
        <fullName evidence="6">Amidase domain-containing protein</fullName>
    </recommendedName>
</protein>
<comment type="caution">
    <text evidence="7">The sequence shown here is derived from an EMBL/GenBank/DDBJ whole genome shotgun (WGS) entry which is preliminary data.</text>
</comment>
<evidence type="ECO:0000256" key="2">
    <source>
        <dbReference type="ARBA" id="ARBA00022801"/>
    </source>
</evidence>
<dbReference type="GO" id="GO:0009062">
    <property type="term" value="P:fatty acid catabolic process"/>
    <property type="evidence" value="ECO:0007669"/>
    <property type="project" value="TreeGrafter"/>
</dbReference>
<name>A0AAV2T6X2_CALDB</name>
<evidence type="ECO:0000256" key="1">
    <source>
        <dbReference type="ARBA" id="ARBA00009199"/>
    </source>
</evidence>
<evidence type="ECO:0000313" key="8">
    <source>
        <dbReference type="Proteomes" id="UP001497525"/>
    </source>
</evidence>
<gene>
    <name evidence="7" type="ORF">CDAUBV1_LOCUS5299</name>
</gene>
<feature type="active site" description="Acyl-ester intermediate" evidence="3">
    <location>
        <position position="254"/>
    </location>
</feature>
<keyword evidence="4" id="KW-0175">Coiled coil</keyword>
<keyword evidence="5" id="KW-1133">Transmembrane helix</keyword>
<accession>A0AAV2T6X2</accession>
<dbReference type="GO" id="GO:0004040">
    <property type="term" value="F:amidase activity"/>
    <property type="evidence" value="ECO:0007669"/>
    <property type="project" value="TreeGrafter"/>
</dbReference>
<keyword evidence="2" id="KW-0378">Hydrolase</keyword>
<sequence length="611" mass="68011">MNARTHDKSSNRKMYQSLRTSLRLSMRGLVFAGGVCIMSYWLTRFLHNVIMRRCMAERRNRKREEKARAKKEFAAYLKKNPMPAEEIEEITAKPYMDLVDSLRQGKLTPQKVLLAYQHKAFEVDQRCNCVIEFLHPDLSEINLKGPFAGAPISLKDTFYVKGCESYVGMAYYLTGPAQTDSVLVTILKSLGAVPFVRTNVPQSLLSVLSVNPIDGDTLNPLALDRSPGGSSSGEAALIAGGGSGLGIGTDLGGSIRLPAALCNIVGFKPTPERLSKLRMLDLRINSTIPVSCGPLAKDVKTCVAVMQSLCNSPLHHELDYFIPPLPFLAELPKERRLRIGYFISDGFVTPVPAAQRAVLHVKLKLEALGHEVVPWQPPCPGSVWFLIYVTGAIYFESSDMAEALRFDATEPSLQARMKLYNSSWIVRWFYWLFGEKIASSEELTFLRAYWTGQSVPALVKHLNELAEFRLRLYDHWRESNLDGVICPAFGMAAPPPVRTVRKFSGMLSFLNLFNVCGMPAGCLPSGIHVEERDLAPLKASLSAKHKHTSHSQTEIPDVYPVNSTWQMTARDLQLSSLGFPVSVQVATAPWRDELCLHIMQEIESAVRNPDA</sequence>
<evidence type="ECO:0000256" key="3">
    <source>
        <dbReference type="PIRSR" id="PIRSR001221-1"/>
    </source>
</evidence>
<feature type="coiled-coil region" evidence="4">
    <location>
        <begin position="52"/>
        <end position="79"/>
    </location>
</feature>
<dbReference type="Proteomes" id="UP001497525">
    <property type="component" value="Unassembled WGS sequence"/>
</dbReference>
<dbReference type="Gene3D" id="3.90.1300.10">
    <property type="entry name" value="Amidase signature (AS) domain"/>
    <property type="match status" value="1"/>
</dbReference>
<reference evidence="7" key="1">
    <citation type="submission" date="2024-06" db="EMBL/GenBank/DDBJ databases">
        <authorList>
            <person name="Liu X."/>
            <person name="Lenzi L."/>
            <person name="Haldenby T S."/>
            <person name="Uol C."/>
        </authorList>
    </citation>
    <scope>NUCLEOTIDE SEQUENCE</scope>
</reference>
<organism evidence="7 8">
    <name type="scientific">Calicophoron daubneyi</name>
    <name type="common">Rumen fluke</name>
    <name type="synonym">Paramphistomum daubneyi</name>
    <dbReference type="NCBI Taxonomy" id="300641"/>
    <lineage>
        <taxon>Eukaryota</taxon>
        <taxon>Metazoa</taxon>
        <taxon>Spiralia</taxon>
        <taxon>Lophotrochozoa</taxon>
        <taxon>Platyhelminthes</taxon>
        <taxon>Trematoda</taxon>
        <taxon>Digenea</taxon>
        <taxon>Plagiorchiida</taxon>
        <taxon>Pronocephalata</taxon>
        <taxon>Paramphistomoidea</taxon>
        <taxon>Paramphistomidae</taxon>
        <taxon>Calicophoron</taxon>
    </lineage>
</organism>
<keyword evidence="5" id="KW-0472">Membrane</keyword>
<evidence type="ECO:0000313" key="7">
    <source>
        <dbReference type="EMBL" id="CAL5132475.1"/>
    </source>
</evidence>
<dbReference type="Pfam" id="PF01425">
    <property type="entry name" value="Amidase"/>
    <property type="match status" value="1"/>
</dbReference>
<dbReference type="PANTHER" id="PTHR45847">
    <property type="entry name" value="FATTY ACID AMIDE HYDROLASE"/>
    <property type="match status" value="1"/>
</dbReference>
<dbReference type="GO" id="GO:0017064">
    <property type="term" value="F:fatty acid amide hydrolase activity"/>
    <property type="evidence" value="ECO:0007669"/>
    <property type="project" value="TreeGrafter"/>
</dbReference>
<evidence type="ECO:0000259" key="6">
    <source>
        <dbReference type="Pfam" id="PF01425"/>
    </source>
</evidence>
<dbReference type="InterPro" id="IPR023631">
    <property type="entry name" value="Amidase_dom"/>
</dbReference>
<comment type="similarity">
    <text evidence="1">Belongs to the amidase family.</text>
</comment>
<feature type="active site" description="Charge relay system" evidence="3">
    <location>
        <position position="155"/>
    </location>
</feature>
<feature type="domain" description="Amidase" evidence="6">
    <location>
        <begin position="112"/>
        <end position="596"/>
    </location>
</feature>
<dbReference type="PROSITE" id="PS00571">
    <property type="entry name" value="AMIDASES"/>
    <property type="match status" value="1"/>
</dbReference>
<dbReference type="SUPFAM" id="SSF75304">
    <property type="entry name" value="Amidase signature (AS) enzymes"/>
    <property type="match status" value="1"/>
</dbReference>
<dbReference type="PANTHER" id="PTHR45847:SF6">
    <property type="entry name" value="FATTY ACID AMIDE HYDROLASE"/>
    <property type="match status" value="1"/>
</dbReference>
<feature type="active site" description="Charge relay system" evidence="3">
    <location>
        <position position="230"/>
    </location>
</feature>
<evidence type="ECO:0000256" key="5">
    <source>
        <dbReference type="SAM" id="Phobius"/>
    </source>
</evidence>
<evidence type="ECO:0000256" key="4">
    <source>
        <dbReference type="SAM" id="Coils"/>
    </source>
</evidence>
<keyword evidence="5" id="KW-0812">Transmembrane</keyword>
<dbReference type="EMBL" id="CAXLJL010000124">
    <property type="protein sequence ID" value="CAL5132475.1"/>
    <property type="molecule type" value="Genomic_DNA"/>
</dbReference>
<dbReference type="InterPro" id="IPR020556">
    <property type="entry name" value="Amidase_CS"/>
</dbReference>
<dbReference type="PIRSF" id="PIRSF001221">
    <property type="entry name" value="Amidase_fungi"/>
    <property type="match status" value="1"/>
</dbReference>
<dbReference type="AlphaFoldDB" id="A0AAV2T6X2"/>
<feature type="transmembrane region" description="Helical" evidence="5">
    <location>
        <begin position="21"/>
        <end position="42"/>
    </location>
</feature>
<dbReference type="InterPro" id="IPR036928">
    <property type="entry name" value="AS_sf"/>
</dbReference>